<protein>
    <submittedName>
        <fullName evidence="2">Phospholipid N-methyltransferase</fullName>
    </submittedName>
</protein>
<dbReference type="GO" id="GO:0032259">
    <property type="term" value="P:methylation"/>
    <property type="evidence" value="ECO:0007669"/>
    <property type="project" value="UniProtKB-KW"/>
</dbReference>
<keyword evidence="2" id="KW-0808">Transferase</keyword>
<dbReference type="InterPro" id="IPR029063">
    <property type="entry name" value="SAM-dependent_MTases_sf"/>
</dbReference>
<proteinExistence type="predicted"/>
<dbReference type="CDD" id="cd02440">
    <property type="entry name" value="AdoMet_MTases"/>
    <property type="match status" value="1"/>
</dbReference>
<dbReference type="GO" id="GO:0008757">
    <property type="term" value="F:S-adenosylmethionine-dependent methyltransferase activity"/>
    <property type="evidence" value="ECO:0007669"/>
    <property type="project" value="InterPro"/>
</dbReference>
<organism evidence="2 3">
    <name type="scientific">Treponema ruminis</name>
    <dbReference type="NCBI Taxonomy" id="744515"/>
    <lineage>
        <taxon>Bacteria</taxon>
        <taxon>Pseudomonadati</taxon>
        <taxon>Spirochaetota</taxon>
        <taxon>Spirochaetia</taxon>
        <taxon>Spirochaetales</taxon>
        <taxon>Treponemataceae</taxon>
        <taxon>Treponema</taxon>
    </lineage>
</organism>
<gene>
    <name evidence="2" type="ORF">HNP76_002017</name>
</gene>
<dbReference type="PANTHER" id="PTHR43861:SF1">
    <property type="entry name" value="TRANS-ACONITATE 2-METHYLTRANSFERASE"/>
    <property type="match status" value="1"/>
</dbReference>
<accession>A0A7W8LMK1</accession>
<dbReference type="InterPro" id="IPR013216">
    <property type="entry name" value="Methyltransf_11"/>
</dbReference>
<dbReference type="Proteomes" id="UP000518887">
    <property type="component" value="Unassembled WGS sequence"/>
</dbReference>
<dbReference type="SUPFAM" id="SSF53335">
    <property type="entry name" value="S-adenosyl-L-methionine-dependent methyltransferases"/>
    <property type="match status" value="1"/>
</dbReference>
<comment type="caution">
    <text evidence="2">The sequence shown here is derived from an EMBL/GenBank/DDBJ whole genome shotgun (WGS) entry which is preliminary data.</text>
</comment>
<dbReference type="PANTHER" id="PTHR43861">
    <property type="entry name" value="TRANS-ACONITATE 2-METHYLTRANSFERASE-RELATED"/>
    <property type="match status" value="1"/>
</dbReference>
<dbReference type="Pfam" id="PF08241">
    <property type="entry name" value="Methyltransf_11"/>
    <property type="match status" value="1"/>
</dbReference>
<dbReference type="EMBL" id="JACHFQ010000006">
    <property type="protein sequence ID" value="MBB5226636.1"/>
    <property type="molecule type" value="Genomic_DNA"/>
</dbReference>
<keyword evidence="2" id="KW-0489">Methyltransferase</keyword>
<dbReference type="Gene3D" id="3.40.50.150">
    <property type="entry name" value="Vaccinia Virus protein VP39"/>
    <property type="match status" value="1"/>
</dbReference>
<evidence type="ECO:0000313" key="3">
    <source>
        <dbReference type="Proteomes" id="UP000518887"/>
    </source>
</evidence>
<sequence length="268" mass="31291">MGQNEKYSDMRKKPMEYRKVFDTIPEQFDKFRPRYSPELFEYFIKEAGIVAQTKVLEIGPGTGQATDPILGTGCDYNAIELGEHLYEKMKEKYGTRPNFHIVNDDFITHDFGGQRFDVIYSAATIQWIPEKVAFSKTFELLKLGGTLAMMFLIGDYKTPNEELYSNIQKVYDLYYKPVTEYKNMKEPFDYLHATDYGYVDLTRHDFYGKRVFSADEYVMYCGTHSDHILIPEPYKTKFFDELRSAAIAGGDKVEFWDTYVLYLTKKPA</sequence>
<dbReference type="AlphaFoldDB" id="A0A7W8LMK1"/>
<dbReference type="RefSeq" id="WP_221301073.1">
    <property type="nucleotide sequence ID" value="NZ_JACHFQ010000006.1"/>
</dbReference>
<evidence type="ECO:0000259" key="1">
    <source>
        <dbReference type="Pfam" id="PF08241"/>
    </source>
</evidence>
<evidence type="ECO:0000313" key="2">
    <source>
        <dbReference type="EMBL" id="MBB5226636.1"/>
    </source>
</evidence>
<keyword evidence="3" id="KW-1185">Reference proteome</keyword>
<reference evidence="2 3" key="1">
    <citation type="submission" date="2020-08" db="EMBL/GenBank/DDBJ databases">
        <title>Genomic Encyclopedia of Type Strains, Phase IV (KMG-IV): sequencing the most valuable type-strain genomes for metagenomic binning, comparative biology and taxonomic classification.</title>
        <authorList>
            <person name="Goeker M."/>
        </authorList>
    </citation>
    <scope>NUCLEOTIDE SEQUENCE [LARGE SCALE GENOMIC DNA]</scope>
    <source>
        <strain evidence="2 3">DSM 103462</strain>
    </source>
</reference>
<name>A0A7W8LMK1_9SPIR</name>
<feature type="domain" description="Methyltransferase type 11" evidence="1">
    <location>
        <begin position="56"/>
        <end position="148"/>
    </location>
</feature>